<protein>
    <recommendedName>
        <fullName evidence="4">Rab-GAP TBC domain-containing protein</fullName>
    </recommendedName>
</protein>
<dbReference type="Gene3D" id="1.10.8.1310">
    <property type="match status" value="1"/>
</dbReference>
<dbReference type="InterPro" id="IPR045913">
    <property type="entry name" value="TBC20/Gyp8-like"/>
</dbReference>
<comment type="caution">
    <text evidence="5">The sequence shown here is derived from an EMBL/GenBank/DDBJ whole genome shotgun (WGS) entry which is preliminary data.</text>
</comment>
<organism evidence="5 6">
    <name type="scientific">Humicola insolens</name>
    <name type="common">Soft-rot fungus</name>
    <dbReference type="NCBI Taxonomy" id="85995"/>
    <lineage>
        <taxon>Eukaryota</taxon>
        <taxon>Fungi</taxon>
        <taxon>Dikarya</taxon>
        <taxon>Ascomycota</taxon>
        <taxon>Pezizomycotina</taxon>
        <taxon>Sordariomycetes</taxon>
        <taxon>Sordariomycetidae</taxon>
        <taxon>Sordariales</taxon>
        <taxon>Chaetomiaceae</taxon>
        <taxon>Mycothermus</taxon>
    </lineage>
</organism>
<feature type="region of interest" description="Disordered" evidence="2">
    <location>
        <begin position="1"/>
        <end position="23"/>
    </location>
</feature>
<evidence type="ECO:0000313" key="6">
    <source>
        <dbReference type="Proteomes" id="UP001583172"/>
    </source>
</evidence>
<evidence type="ECO:0000313" key="5">
    <source>
        <dbReference type="EMBL" id="KAL1838354.1"/>
    </source>
</evidence>
<evidence type="ECO:0000256" key="2">
    <source>
        <dbReference type="SAM" id="MobiDB-lite"/>
    </source>
</evidence>
<dbReference type="InterPro" id="IPR000195">
    <property type="entry name" value="Rab-GAP-TBC_dom"/>
</dbReference>
<keyword evidence="3" id="KW-0812">Transmembrane</keyword>
<dbReference type="PANTHER" id="PTHR20913:SF7">
    <property type="entry name" value="RE60063P"/>
    <property type="match status" value="1"/>
</dbReference>
<evidence type="ECO:0000256" key="1">
    <source>
        <dbReference type="ARBA" id="ARBA00022468"/>
    </source>
</evidence>
<dbReference type="Pfam" id="PF00566">
    <property type="entry name" value="RabGAP-TBC"/>
    <property type="match status" value="1"/>
</dbReference>
<reference evidence="5 6" key="1">
    <citation type="journal article" date="2024" name="Commun. Biol.">
        <title>Comparative genomic analysis of thermophilic fungi reveals convergent evolutionary adaptations and gene losses.</title>
        <authorList>
            <person name="Steindorff A.S."/>
            <person name="Aguilar-Pontes M.V."/>
            <person name="Robinson A.J."/>
            <person name="Andreopoulos B."/>
            <person name="LaButti K."/>
            <person name="Kuo A."/>
            <person name="Mondo S."/>
            <person name="Riley R."/>
            <person name="Otillar R."/>
            <person name="Haridas S."/>
            <person name="Lipzen A."/>
            <person name="Grimwood J."/>
            <person name="Schmutz J."/>
            <person name="Clum A."/>
            <person name="Reid I.D."/>
            <person name="Moisan M.C."/>
            <person name="Butler G."/>
            <person name="Nguyen T.T.M."/>
            <person name="Dewar K."/>
            <person name="Conant G."/>
            <person name="Drula E."/>
            <person name="Henrissat B."/>
            <person name="Hansel C."/>
            <person name="Singer S."/>
            <person name="Hutchinson M.I."/>
            <person name="de Vries R.P."/>
            <person name="Natvig D.O."/>
            <person name="Powell A.J."/>
            <person name="Tsang A."/>
            <person name="Grigoriev I.V."/>
        </authorList>
    </citation>
    <scope>NUCLEOTIDE SEQUENCE [LARGE SCALE GENOMIC DNA]</scope>
    <source>
        <strain evidence="5 6">CBS 620.91</strain>
    </source>
</reference>
<evidence type="ECO:0000259" key="4">
    <source>
        <dbReference type="PROSITE" id="PS50086"/>
    </source>
</evidence>
<gene>
    <name evidence="5" type="ORF">VTJ49DRAFT_2785</name>
</gene>
<keyword evidence="3" id="KW-1133">Transmembrane helix</keyword>
<accession>A0ABR3V9E6</accession>
<dbReference type="PROSITE" id="PS50086">
    <property type="entry name" value="TBC_RABGAP"/>
    <property type="match status" value="1"/>
</dbReference>
<dbReference type="Proteomes" id="UP001583172">
    <property type="component" value="Unassembled WGS sequence"/>
</dbReference>
<feature type="compositionally biased region" description="Basic and acidic residues" evidence="2">
    <location>
        <begin position="10"/>
        <end position="23"/>
    </location>
</feature>
<dbReference type="InterPro" id="IPR035969">
    <property type="entry name" value="Rab-GAP_TBC_sf"/>
</dbReference>
<evidence type="ECO:0000256" key="3">
    <source>
        <dbReference type="SAM" id="Phobius"/>
    </source>
</evidence>
<dbReference type="PANTHER" id="PTHR20913">
    <property type="entry name" value="TBC1 DOMAIN FAMILY MEMBER 20/GTPASE"/>
    <property type="match status" value="1"/>
</dbReference>
<dbReference type="SUPFAM" id="SSF47923">
    <property type="entry name" value="Ypt/Rab-GAP domain of gyp1p"/>
    <property type="match status" value="2"/>
</dbReference>
<dbReference type="SMART" id="SM00164">
    <property type="entry name" value="TBC"/>
    <property type="match status" value="1"/>
</dbReference>
<keyword evidence="1" id="KW-0343">GTPase activation</keyword>
<proteinExistence type="predicted"/>
<feature type="transmembrane region" description="Helical" evidence="3">
    <location>
        <begin position="403"/>
        <end position="423"/>
    </location>
</feature>
<sequence>MAELSPPSPSDEKPAVDHNDGKKATILGACKNRDLEALRELAESPGGFLTDTLREQAWPVLLGLSPTDLKTEHPADGETSTPSWKSLPRHRDEDQVQLDVNRAFTYYPNDQTDAQLAHTKSLLSDLIVSLLRTHPYLCYFQGYHDIAQVLLLTLPPHLRLPALTRLSLFHIRDFMLPSLSPAISQLRLIPEILRLADPPLYRHLAGLEPFFALSGTLTMYAHDVPSRAAIVRLFDALLAREPVFSVYLFAAIVQARREELFETAADDTDMLHFLLSKLPNPLDIDALIAQAARLRRDVPPERLRAWRREISRWSVLKTERFRPAQRHGSTTTTTTTSNSKDTAAVSDQNEKDTPDSDPNPDNDPEPIPLPFARQWFDRHVAELQRQEQREKMRKWLRQHRRPAGLGLVGVAVLVGVVAVLVQYQQQRGTTGLPGPVAAGLAYVSRFVAGWWSRR</sequence>
<name>A0ABR3V9E6_HUMIN</name>
<feature type="region of interest" description="Disordered" evidence="2">
    <location>
        <begin position="68"/>
        <end position="92"/>
    </location>
</feature>
<keyword evidence="3" id="KW-0472">Membrane</keyword>
<dbReference type="EMBL" id="JAZGSY010000220">
    <property type="protein sequence ID" value="KAL1838354.1"/>
    <property type="molecule type" value="Genomic_DNA"/>
</dbReference>
<feature type="compositionally biased region" description="Polar residues" evidence="2">
    <location>
        <begin position="337"/>
        <end position="347"/>
    </location>
</feature>
<keyword evidence="6" id="KW-1185">Reference proteome</keyword>
<feature type="region of interest" description="Disordered" evidence="2">
    <location>
        <begin position="321"/>
        <end position="370"/>
    </location>
</feature>
<dbReference type="Gene3D" id="1.10.472.80">
    <property type="entry name" value="Ypt/Rab-GAP domain of gyp1p, domain 3"/>
    <property type="match status" value="1"/>
</dbReference>
<feature type="domain" description="Rab-GAP TBC" evidence="4">
    <location>
        <begin position="48"/>
        <end position="241"/>
    </location>
</feature>